<dbReference type="GO" id="GO:0051539">
    <property type="term" value="F:4 iron, 4 sulfur cluster binding"/>
    <property type="evidence" value="ECO:0007669"/>
    <property type="project" value="UniProtKB-KW"/>
</dbReference>
<keyword evidence="3 9" id="KW-0004">4Fe-4S</keyword>
<feature type="binding site" evidence="9">
    <location>
        <position position="23"/>
    </location>
    <ligand>
        <name>iminosuccinate</name>
        <dbReference type="ChEBI" id="CHEBI:77875"/>
    </ligand>
</feature>
<feature type="binding site" evidence="9">
    <location>
        <position position="214"/>
    </location>
    <ligand>
        <name>iminosuccinate</name>
        <dbReference type="ChEBI" id="CHEBI:77875"/>
    </ligand>
</feature>
<reference evidence="11" key="1">
    <citation type="submission" date="2015-08" db="EMBL/GenBank/DDBJ databases">
        <title>Genome sequence of the strict anaerobe Clostridium homopropionicum LuHBu1 (DSM 5847T).</title>
        <authorList>
            <person name="Poehlein A."/>
            <person name="Beck M."/>
            <person name="Schiel-Bengelsdorf B."/>
            <person name="Bengelsdorf F.R."/>
            <person name="Daniel R."/>
            <person name="Duerre P."/>
        </authorList>
    </citation>
    <scope>NUCLEOTIDE SEQUENCE [LARGE SCALE GENOMIC DNA]</scope>
    <source>
        <strain evidence="11">DSM 5847</strain>
    </source>
</reference>
<evidence type="ECO:0000256" key="6">
    <source>
        <dbReference type="ARBA" id="ARBA00022723"/>
    </source>
</evidence>
<evidence type="ECO:0000256" key="2">
    <source>
        <dbReference type="ARBA" id="ARBA00012669"/>
    </source>
</evidence>
<comment type="pathway">
    <text evidence="1 9">Cofactor biosynthesis; NAD(+) biosynthesis; quinolinate from iminoaspartate: step 1/1.</text>
</comment>
<dbReference type="Pfam" id="PF02445">
    <property type="entry name" value="NadA"/>
    <property type="match status" value="1"/>
</dbReference>
<dbReference type="PATRIC" id="fig|1121318.3.peg.3433"/>
<comment type="cofactor">
    <cofactor evidence="9">
        <name>[4Fe-4S] cluster</name>
        <dbReference type="ChEBI" id="CHEBI:49883"/>
    </cofactor>
    <text evidence="9">Binds 1 [4Fe-4S] cluster per subunit.</text>
</comment>
<evidence type="ECO:0000256" key="9">
    <source>
        <dbReference type="HAMAP-Rule" id="MF_00568"/>
    </source>
</evidence>
<comment type="caution">
    <text evidence="10">The sequence shown here is derived from an EMBL/GenBank/DDBJ whole genome shotgun (WGS) entry which is preliminary data.</text>
</comment>
<evidence type="ECO:0000256" key="7">
    <source>
        <dbReference type="ARBA" id="ARBA00023004"/>
    </source>
</evidence>
<sequence length="303" mass="33931">MSKALKDKILQLKKERQAIILAHYYQIPEIQEIADAVGDSYNLSKIAQGCSEQVVMFCGVRFMAESAKILSPEKTILLPAANAGCPMADMAAYEDLLELQKEHPNAATVSYINSSTEVKAISDVCVTSSSATKIIENLNVDEIIFLPDKNLGGYIAEQFPNKKFIFWNGYCVVHSRISPEDVLKMKDKIKDIVVLVHPECEAPVRKLADFIGSTGEIIKHATESSSNNFLIVTEEGVIHQLKKHNPDKNFYIPGEGMTCVNMKKTTLKNVYEGLLNMQHQIEIDEEIRIKAYNALNNMHKLSR</sequence>
<dbReference type="NCBIfam" id="NF006878">
    <property type="entry name" value="PRK09375.1-2"/>
    <property type="match status" value="1"/>
</dbReference>
<comment type="catalytic activity">
    <reaction evidence="9">
        <text>iminosuccinate + dihydroxyacetone phosphate = quinolinate + phosphate + 2 H2O + H(+)</text>
        <dbReference type="Rhea" id="RHEA:25888"/>
        <dbReference type="ChEBI" id="CHEBI:15377"/>
        <dbReference type="ChEBI" id="CHEBI:15378"/>
        <dbReference type="ChEBI" id="CHEBI:29959"/>
        <dbReference type="ChEBI" id="CHEBI:43474"/>
        <dbReference type="ChEBI" id="CHEBI:57642"/>
        <dbReference type="ChEBI" id="CHEBI:77875"/>
        <dbReference type="EC" id="2.5.1.72"/>
    </reaction>
</comment>
<evidence type="ECO:0000256" key="1">
    <source>
        <dbReference type="ARBA" id="ARBA00005065"/>
    </source>
</evidence>
<evidence type="ECO:0000313" key="10">
    <source>
        <dbReference type="EMBL" id="KOA18533.1"/>
    </source>
</evidence>
<dbReference type="PANTHER" id="PTHR30573:SF0">
    <property type="entry name" value="QUINOLINATE SYNTHASE, CHLOROPLASTIC"/>
    <property type="match status" value="1"/>
</dbReference>
<keyword evidence="6 9" id="KW-0479">Metal-binding</keyword>
<keyword evidence="8 9" id="KW-0411">Iron-sulfur</keyword>
<dbReference type="STRING" id="36844.SAMN04488501_10145"/>
<dbReference type="GO" id="GO:0005829">
    <property type="term" value="C:cytosol"/>
    <property type="evidence" value="ECO:0007669"/>
    <property type="project" value="TreeGrafter"/>
</dbReference>
<keyword evidence="5 9" id="KW-0808">Transferase</keyword>
<dbReference type="InterPro" id="IPR003473">
    <property type="entry name" value="NadA"/>
</dbReference>
<feature type="binding site" evidence="9">
    <location>
        <position position="171"/>
    </location>
    <ligand>
        <name>[4Fe-4S] cluster</name>
        <dbReference type="ChEBI" id="CHEBI:49883"/>
    </ligand>
</feature>
<dbReference type="EMBL" id="LHUR01000042">
    <property type="protein sequence ID" value="KOA18533.1"/>
    <property type="molecule type" value="Genomic_DNA"/>
</dbReference>
<evidence type="ECO:0000256" key="4">
    <source>
        <dbReference type="ARBA" id="ARBA00022642"/>
    </source>
</evidence>
<dbReference type="SUPFAM" id="SSF142754">
    <property type="entry name" value="NadA-like"/>
    <property type="match status" value="1"/>
</dbReference>
<feature type="binding site" evidence="9">
    <location>
        <position position="85"/>
    </location>
    <ligand>
        <name>[4Fe-4S] cluster</name>
        <dbReference type="ChEBI" id="CHEBI:49883"/>
    </ligand>
</feature>
<evidence type="ECO:0000313" key="11">
    <source>
        <dbReference type="Proteomes" id="UP000037043"/>
    </source>
</evidence>
<keyword evidence="4 9" id="KW-0662">Pyridine nucleotide biosynthesis</keyword>
<dbReference type="Gene3D" id="3.40.50.10800">
    <property type="entry name" value="NadA-like"/>
    <property type="match status" value="3"/>
</dbReference>
<evidence type="ECO:0000256" key="8">
    <source>
        <dbReference type="ARBA" id="ARBA00023014"/>
    </source>
</evidence>
<feature type="binding site" evidence="9">
    <location>
        <begin position="111"/>
        <end position="113"/>
    </location>
    <ligand>
        <name>iminosuccinate</name>
        <dbReference type="ChEBI" id="CHEBI:77875"/>
    </ligand>
</feature>
<proteinExistence type="inferred from homology"/>
<keyword evidence="11" id="KW-1185">Reference proteome</keyword>
<dbReference type="EC" id="2.5.1.72" evidence="2 9"/>
<dbReference type="UniPathway" id="UPA00253">
    <property type="reaction ID" value="UER00327"/>
</dbReference>
<dbReference type="Proteomes" id="UP000037043">
    <property type="component" value="Unassembled WGS sequence"/>
</dbReference>
<comment type="similarity">
    <text evidence="9">Belongs to the quinolinate synthase family. Type 2 subfamily.</text>
</comment>
<feature type="binding site" evidence="9">
    <location>
        <position position="259"/>
    </location>
    <ligand>
        <name>[4Fe-4S] cluster</name>
        <dbReference type="ChEBI" id="CHEBI:49883"/>
    </ligand>
</feature>
<comment type="function">
    <text evidence="9">Catalyzes the condensation of iminoaspartate with dihydroxyacetone phosphate to form quinolinate.</text>
</comment>
<dbReference type="AlphaFoldDB" id="A0A0L6Z6T2"/>
<dbReference type="GO" id="GO:0008987">
    <property type="term" value="F:quinolinate synthetase A activity"/>
    <property type="evidence" value="ECO:0007669"/>
    <property type="project" value="UniProtKB-UniRule"/>
</dbReference>
<comment type="subcellular location">
    <subcellularLocation>
        <location evidence="9">Cytoplasm</location>
    </subcellularLocation>
</comment>
<dbReference type="GO" id="GO:0034628">
    <property type="term" value="P:'de novo' NAD+ biosynthetic process from L-aspartate"/>
    <property type="evidence" value="ECO:0007669"/>
    <property type="project" value="TreeGrafter"/>
</dbReference>
<evidence type="ECO:0000256" key="5">
    <source>
        <dbReference type="ARBA" id="ARBA00022679"/>
    </source>
</evidence>
<feature type="binding site" evidence="9">
    <location>
        <position position="40"/>
    </location>
    <ligand>
        <name>iminosuccinate</name>
        <dbReference type="ChEBI" id="CHEBI:77875"/>
    </ligand>
</feature>
<feature type="binding site" evidence="9">
    <location>
        <begin position="197"/>
        <end position="199"/>
    </location>
    <ligand>
        <name>iminosuccinate</name>
        <dbReference type="ChEBI" id="CHEBI:77875"/>
    </ligand>
</feature>
<keyword evidence="9" id="KW-0963">Cytoplasm</keyword>
<name>A0A0L6Z6T2_9CLOT</name>
<accession>A0A0L6Z6T2</accession>
<dbReference type="RefSeq" id="WP_052222869.1">
    <property type="nucleotide sequence ID" value="NZ_LHUR01000042.1"/>
</dbReference>
<protein>
    <recommendedName>
        <fullName evidence="2 9">Quinolinate synthase</fullName>
        <ecNumber evidence="2 9">2.5.1.72</ecNumber>
    </recommendedName>
</protein>
<dbReference type="GO" id="GO:0046872">
    <property type="term" value="F:metal ion binding"/>
    <property type="evidence" value="ECO:0007669"/>
    <property type="project" value="UniProtKB-KW"/>
</dbReference>
<gene>
    <name evidence="9 10" type="primary">nadA</name>
    <name evidence="10" type="ORF">CLHOM_34350</name>
</gene>
<dbReference type="HAMAP" id="MF_00568">
    <property type="entry name" value="NadA_type2"/>
    <property type="match status" value="1"/>
</dbReference>
<dbReference type="InterPro" id="IPR036094">
    <property type="entry name" value="NadA_sf"/>
</dbReference>
<feature type="binding site" evidence="9">
    <location>
        <position position="128"/>
    </location>
    <ligand>
        <name>iminosuccinate</name>
        <dbReference type="ChEBI" id="CHEBI:77875"/>
    </ligand>
</feature>
<dbReference type="NCBIfam" id="TIGR00550">
    <property type="entry name" value="nadA"/>
    <property type="match status" value="1"/>
</dbReference>
<organism evidence="10 11">
    <name type="scientific">Clostridium homopropionicum DSM 5847</name>
    <dbReference type="NCBI Taxonomy" id="1121318"/>
    <lineage>
        <taxon>Bacteria</taxon>
        <taxon>Bacillati</taxon>
        <taxon>Bacillota</taxon>
        <taxon>Clostridia</taxon>
        <taxon>Eubacteriales</taxon>
        <taxon>Clostridiaceae</taxon>
        <taxon>Clostridium</taxon>
    </lineage>
</organism>
<dbReference type="InterPro" id="IPR023066">
    <property type="entry name" value="Quinolinate_synth_type2"/>
</dbReference>
<keyword evidence="7 9" id="KW-0408">Iron</keyword>
<dbReference type="PANTHER" id="PTHR30573">
    <property type="entry name" value="QUINOLINATE SYNTHETASE A"/>
    <property type="match status" value="1"/>
</dbReference>
<evidence type="ECO:0000256" key="3">
    <source>
        <dbReference type="ARBA" id="ARBA00022485"/>
    </source>
</evidence>